<dbReference type="SUPFAM" id="SSF56112">
    <property type="entry name" value="Protein kinase-like (PK-like)"/>
    <property type="match status" value="2"/>
</dbReference>
<dbReference type="PROSITE" id="PS50011">
    <property type="entry name" value="PROTEIN_KINASE_DOM"/>
    <property type="match status" value="2"/>
</dbReference>
<evidence type="ECO:0000256" key="3">
    <source>
        <dbReference type="ARBA" id="ARBA00022553"/>
    </source>
</evidence>
<dbReference type="eggNOG" id="ENOG502QWDY">
    <property type="taxonomic scope" value="Eukaryota"/>
</dbReference>
<dbReference type="SMART" id="SM00220">
    <property type="entry name" value="S_TKc"/>
    <property type="match status" value="2"/>
</dbReference>
<dbReference type="InterPro" id="IPR002902">
    <property type="entry name" value="GNK2"/>
</dbReference>
<dbReference type="OMA" id="YALAFCP"/>
<sequence>MRGVHVVAIAGLLTAALAPLAASYPWGACDVSSNYTASSAFQENLRALAATLPGNVSSSPDLFAAATAGAAPDTVYALALCPPFDNQNVSGCHACVKSGFADAQKLCPFNRGVTIVYNPCIFSFYGRDILNSSTNPKDQEVMLYNAQNVTVPNVGDFNRATYELLNGTADYAARAARRFATGEISFDATYPRIYGMAWCTPDMAPRRCRACLAAAIAEMPGSFIPNTQGARIAGARCTVRFEVYPFYNGSGMVQMTASAPAAVPVTPGKKSSKIGKVLAIVLPIVAALLASTTIGFCCWRRRAKITKRSLSYASHTEDIQSIESLIIDLSTLRIATNNFAENNKLGEGGFGAVYKGFLPGGGQEIAVKRLSQNSGQGIGELKNELALIAKLQHKNLVRLVGVCLEEDEKLLVYEYMPNKSLDTFLFDSEKRKQIDWGKRFMIIKGIAGGLQYLHEDSQLKIVHRDLKASNVLLDTNMSPKISDFGLARLFGEDQSLEITNRVVGTYGYMAPEYALRGHYSVKSDIYSFGVLILEIITGRKNSDSFNSEESVDLLSLGKGVLKVDIQDIESLIMDLTTLRIATNNFAENNKLGEGGFGVVYKGSLPNGQDIAVKRLSPNSTQGIGELKNELALIAKLQHKNLVRLVGVCLEEDEKLLAYEYMPNKNPEKRKQLDWGKRLMIIKGIARGLQYLHEDSQLKIVHRDLKASNVLLDTNMNPKISDFGLARLFGEDQSLEITNRVVGTYGYMAPEYALRGHYSIKSDIYSFGVLILEAITGRKNSDSYKSEQYVDLLSLIWEHWAMKITTEMVDPFLRSDSSLDGILRCIHIGLVCVQEAPMDRPTISEINMMLDSNTIPVQTPSRPAFFSQMSGSSGSVVDSITAKSKAMSLNEVSITEPKPR</sequence>
<feature type="binding site" evidence="14">
    <location>
        <position position="613"/>
    </location>
    <ligand>
        <name>ATP</name>
        <dbReference type="ChEBI" id="CHEBI:30616"/>
    </ligand>
</feature>
<dbReference type="AlphaFoldDB" id="A0A0E0QBL0"/>
<dbReference type="Gramene" id="ORUFI07G24210.1">
    <property type="protein sequence ID" value="ORUFI07G24210.1"/>
    <property type="gene ID" value="ORUFI07G24210"/>
</dbReference>
<dbReference type="PROSITE" id="PS00107">
    <property type="entry name" value="PROTEIN_KINASE_ATP"/>
    <property type="match status" value="2"/>
</dbReference>
<dbReference type="FunFam" id="3.30.200.20:FF:000142">
    <property type="entry name" value="Cysteine-rich receptor-like protein kinase 10"/>
    <property type="match status" value="2"/>
</dbReference>
<feature type="domain" description="Protein kinase" evidence="17">
    <location>
        <begin position="339"/>
        <end position="591"/>
    </location>
</feature>
<keyword evidence="9" id="KW-0418">Kinase</keyword>
<dbReference type="Pfam" id="PF07714">
    <property type="entry name" value="PK_Tyr_Ser-Thr"/>
    <property type="match status" value="1"/>
</dbReference>
<keyword evidence="3" id="KW-0597">Phosphoprotein</keyword>
<evidence type="ECO:0000256" key="16">
    <source>
        <dbReference type="SAM" id="SignalP"/>
    </source>
</evidence>
<evidence type="ECO:0000259" key="17">
    <source>
        <dbReference type="PROSITE" id="PS50011"/>
    </source>
</evidence>
<dbReference type="Pfam" id="PF00069">
    <property type="entry name" value="Pkinase"/>
    <property type="match status" value="1"/>
</dbReference>
<evidence type="ECO:0000259" key="18">
    <source>
        <dbReference type="PROSITE" id="PS51473"/>
    </source>
</evidence>
<dbReference type="Gene3D" id="1.10.510.10">
    <property type="entry name" value="Transferase(Phosphotransferase) domain 1"/>
    <property type="match status" value="2"/>
</dbReference>
<dbReference type="PANTHER" id="PTHR27002:SF1054">
    <property type="entry name" value="OS07G0628700 PROTEIN"/>
    <property type="match status" value="1"/>
</dbReference>
<accession>A0A0E0QBL0</accession>
<protein>
    <recommendedName>
        <fullName evidence="21">Protein kinase domain-containing protein</fullName>
    </recommendedName>
</protein>
<keyword evidence="13" id="KW-0325">Glycoprotein</keyword>
<dbReference type="PROSITE" id="PS51473">
    <property type="entry name" value="GNK2"/>
    <property type="match status" value="2"/>
</dbReference>
<dbReference type="FunFam" id="3.30.430.20:FF:000002">
    <property type="entry name" value="Cysteine-rich receptor-like protein kinase 10"/>
    <property type="match status" value="1"/>
</dbReference>
<feature type="domain" description="Protein kinase" evidence="17">
    <location>
        <begin position="585"/>
        <end position="849"/>
    </location>
</feature>
<dbReference type="CDD" id="cd14066">
    <property type="entry name" value="STKc_IRAK"/>
    <property type="match status" value="1"/>
</dbReference>
<organism evidence="19 20">
    <name type="scientific">Oryza rufipogon</name>
    <name type="common">Brownbeard rice</name>
    <name type="synonym">Asian wild rice</name>
    <dbReference type="NCBI Taxonomy" id="4529"/>
    <lineage>
        <taxon>Eukaryota</taxon>
        <taxon>Viridiplantae</taxon>
        <taxon>Streptophyta</taxon>
        <taxon>Embryophyta</taxon>
        <taxon>Tracheophyta</taxon>
        <taxon>Spermatophyta</taxon>
        <taxon>Magnoliopsida</taxon>
        <taxon>Liliopsida</taxon>
        <taxon>Poales</taxon>
        <taxon>Poaceae</taxon>
        <taxon>BOP clade</taxon>
        <taxon>Oryzoideae</taxon>
        <taxon>Oryzeae</taxon>
        <taxon>Oryzinae</taxon>
        <taxon>Oryza</taxon>
    </lineage>
</organism>
<dbReference type="GO" id="GO:0004674">
    <property type="term" value="F:protein serine/threonine kinase activity"/>
    <property type="evidence" value="ECO:0007669"/>
    <property type="project" value="UniProtKB-KW"/>
</dbReference>
<dbReference type="InterPro" id="IPR017441">
    <property type="entry name" value="Protein_kinase_ATP_BS"/>
</dbReference>
<dbReference type="Gene3D" id="3.30.430.20">
    <property type="entry name" value="Gnk2 domain, C-X8-C-X2-C motif"/>
    <property type="match status" value="2"/>
</dbReference>
<name>A0A0E0QBL0_ORYRU</name>
<dbReference type="GO" id="GO:0006950">
    <property type="term" value="P:response to stress"/>
    <property type="evidence" value="ECO:0007669"/>
    <property type="project" value="UniProtKB-ARBA"/>
</dbReference>
<keyword evidence="10 14" id="KW-0067">ATP-binding</keyword>
<dbReference type="InterPro" id="IPR011009">
    <property type="entry name" value="Kinase-like_dom_sf"/>
</dbReference>
<evidence type="ECO:0000256" key="7">
    <source>
        <dbReference type="ARBA" id="ARBA00022737"/>
    </source>
</evidence>
<evidence type="ECO:0000313" key="20">
    <source>
        <dbReference type="Proteomes" id="UP000008022"/>
    </source>
</evidence>
<dbReference type="InterPro" id="IPR000719">
    <property type="entry name" value="Prot_kinase_dom"/>
</dbReference>
<feature type="chain" id="PRO_5002371063" description="Protein kinase domain-containing protein" evidence="16">
    <location>
        <begin position="24"/>
        <end position="899"/>
    </location>
</feature>
<evidence type="ECO:0000256" key="13">
    <source>
        <dbReference type="ARBA" id="ARBA00023180"/>
    </source>
</evidence>
<keyword evidence="2" id="KW-0723">Serine/threonine-protein kinase</keyword>
<evidence type="ECO:0000256" key="2">
    <source>
        <dbReference type="ARBA" id="ARBA00022527"/>
    </source>
</evidence>
<dbReference type="GO" id="GO:0005524">
    <property type="term" value="F:ATP binding"/>
    <property type="evidence" value="ECO:0007669"/>
    <property type="project" value="UniProtKB-UniRule"/>
</dbReference>
<dbReference type="FunFam" id="1.10.510.10:FF:000129">
    <property type="entry name" value="cysteine-rich receptor-like protein kinase 10"/>
    <property type="match status" value="2"/>
</dbReference>
<keyword evidence="6 16" id="KW-0732">Signal</keyword>
<keyword evidence="11 15" id="KW-1133">Transmembrane helix</keyword>
<evidence type="ECO:0000256" key="12">
    <source>
        <dbReference type="ARBA" id="ARBA00023136"/>
    </source>
</evidence>
<evidence type="ECO:0000256" key="6">
    <source>
        <dbReference type="ARBA" id="ARBA00022729"/>
    </source>
</evidence>
<proteinExistence type="predicted"/>
<dbReference type="InterPro" id="IPR001245">
    <property type="entry name" value="Ser-Thr/Tyr_kinase_cat_dom"/>
</dbReference>
<feature type="transmembrane region" description="Helical" evidence="15">
    <location>
        <begin position="277"/>
        <end position="299"/>
    </location>
</feature>
<evidence type="ECO:0000256" key="10">
    <source>
        <dbReference type="ARBA" id="ARBA00022840"/>
    </source>
</evidence>
<reference evidence="19" key="2">
    <citation type="submission" date="2015-06" db="UniProtKB">
        <authorList>
            <consortium name="EnsemblPlants"/>
        </authorList>
    </citation>
    <scope>IDENTIFICATION</scope>
</reference>
<comment type="subcellular location">
    <subcellularLocation>
        <location evidence="1">Membrane</location>
        <topology evidence="1">Single-pass membrane protein</topology>
    </subcellularLocation>
</comment>
<evidence type="ECO:0000256" key="4">
    <source>
        <dbReference type="ARBA" id="ARBA00022679"/>
    </source>
</evidence>
<dbReference type="Proteomes" id="UP000008022">
    <property type="component" value="Unassembled WGS sequence"/>
</dbReference>
<evidence type="ECO:0000256" key="15">
    <source>
        <dbReference type="SAM" id="Phobius"/>
    </source>
</evidence>
<evidence type="ECO:0000313" key="19">
    <source>
        <dbReference type="EnsemblPlants" id="ORUFI07G24210.1"/>
    </source>
</evidence>
<dbReference type="GO" id="GO:0005886">
    <property type="term" value="C:plasma membrane"/>
    <property type="evidence" value="ECO:0007669"/>
    <property type="project" value="TreeGrafter"/>
</dbReference>
<feature type="domain" description="Gnk2-homologous" evidence="18">
    <location>
        <begin position="23"/>
        <end position="129"/>
    </location>
</feature>
<evidence type="ECO:0008006" key="21">
    <source>
        <dbReference type="Google" id="ProtNLM"/>
    </source>
</evidence>
<feature type="domain" description="Gnk2-homologous" evidence="18">
    <location>
        <begin position="137"/>
        <end position="246"/>
    </location>
</feature>
<evidence type="ECO:0000256" key="5">
    <source>
        <dbReference type="ARBA" id="ARBA00022692"/>
    </source>
</evidence>
<dbReference type="PANTHER" id="PTHR27002">
    <property type="entry name" value="RECEPTOR-LIKE SERINE/THREONINE-PROTEIN KINASE SD1-8"/>
    <property type="match status" value="1"/>
</dbReference>
<evidence type="ECO:0000256" key="9">
    <source>
        <dbReference type="ARBA" id="ARBA00022777"/>
    </source>
</evidence>
<evidence type="ECO:0000256" key="11">
    <source>
        <dbReference type="ARBA" id="ARBA00022989"/>
    </source>
</evidence>
<keyword evidence="7" id="KW-0677">Repeat</keyword>
<dbReference type="InterPro" id="IPR038408">
    <property type="entry name" value="GNK2_sf"/>
</dbReference>
<evidence type="ECO:0000256" key="1">
    <source>
        <dbReference type="ARBA" id="ARBA00004167"/>
    </source>
</evidence>
<keyword evidence="8 14" id="KW-0547">Nucleotide-binding</keyword>
<keyword evidence="12 15" id="KW-0472">Membrane</keyword>
<dbReference type="CDD" id="cd23509">
    <property type="entry name" value="Gnk2-like"/>
    <property type="match status" value="2"/>
</dbReference>
<reference evidence="20" key="1">
    <citation type="submission" date="2013-06" db="EMBL/GenBank/DDBJ databases">
        <authorList>
            <person name="Zhao Q."/>
        </authorList>
    </citation>
    <scope>NUCLEOTIDE SEQUENCE</scope>
    <source>
        <strain evidence="20">cv. W1943</strain>
    </source>
</reference>
<evidence type="ECO:0000256" key="14">
    <source>
        <dbReference type="PROSITE-ProRule" id="PRU10141"/>
    </source>
</evidence>
<dbReference type="Gene3D" id="3.30.200.20">
    <property type="entry name" value="Phosphorylase Kinase, domain 1"/>
    <property type="match status" value="2"/>
</dbReference>
<dbReference type="PROSITE" id="PS00108">
    <property type="entry name" value="PROTEIN_KINASE_ST"/>
    <property type="match status" value="2"/>
</dbReference>
<feature type="binding site" evidence="14">
    <location>
        <position position="368"/>
    </location>
    <ligand>
        <name>ATP</name>
        <dbReference type="ChEBI" id="CHEBI:30616"/>
    </ligand>
</feature>
<keyword evidence="5 15" id="KW-0812">Transmembrane</keyword>
<dbReference type="EnsemblPlants" id="ORUFI07G24210.1">
    <property type="protein sequence ID" value="ORUFI07G24210.1"/>
    <property type="gene ID" value="ORUFI07G24210"/>
</dbReference>
<keyword evidence="20" id="KW-1185">Reference proteome</keyword>
<evidence type="ECO:0000256" key="8">
    <source>
        <dbReference type="ARBA" id="ARBA00022741"/>
    </source>
</evidence>
<keyword evidence="4" id="KW-0808">Transferase</keyword>
<dbReference type="InterPro" id="IPR008271">
    <property type="entry name" value="Ser/Thr_kinase_AS"/>
</dbReference>
<feature type="signal peptide" evidence="16">
    <location>
        <begin position="1"/>
        <end position="23"/>
    </location>
</feature>
<dbReference type="STRING" id="4529.A0A0E0QBL0"/>
<dbReference type="Pfam" id="PF01657">
    <property type="entry name" value="Stress-antifung"/>
    <property type="match status" value="2"/>
</dbReference>